<dbReference type="InterPro" id="IPR025250">
    <property type="entry name" value="DUF4199"/>
</dbReference>
<gene>
    <name evidence="2" type="ORF">FTW19_19615</name>
</gene>
<protein>
    <submittedName>
        <fullName evidence="2">DUF4199 domain-containing protein</fullName>
    </submittedName>
</protein>
<dbReference type="AlphaFoldDB" id="A0A5B9ED50"/>
<dbReference type="KEGG" id="talb:FTW19_19615"/>
<reference evidence="2 3" key="1">
    <citation type="submission" date="2019-08" db="EMBL/GenBank/DDBJ databases">
        <title>Complete genome sequence of Terriglobus albidus strain ORNL.</title>
        <authorList>
            <person name="Podar M."/>
        </authorList>
    </citation>
    <scope>NUCLEOTIDE SEQUENCE [LARGE SCALE GENOMIC DNA]</scope>
    <source>
        <strain evidence="2 3">ORNL</strain>
    </source>
</reference>
<evidence type="ECO:0000256" key="1">
    <source>
        <dbReference type="SAM" id="Phobius"/>
    </source>
</evidence>
<feature type="transmembrane region" description="Helical" evidence="1">
    <location>
        <begin position="141"/>
        <end position="166"/>
    </location>
</feature>
<dbReference type="RefSeq" id="WP_147649262.1">
    <property type="nucleotide sequence ID" value="NZ_CP042806.1"/>
</dbReference>
<keyword evidence="1" id="KW-0812">Transmembrane</keyword>
<keyword evidence="1" id="KW-0472">Membrane</keyword>
<dbReference type="OrthoDB" id="6384283at2"/>
<name>A0A5B9ED50_9BACT</name>
<dbReference type="EMBL" id="CP042806">
    <property type="protein sequence ID" value="QEE29992.1"/>
    <property type="molecule type" value="Genomic_DNA"/>
</dbReference>
<organism evidence="2 3">
    <name type="scientific">Terriglobus albidus</name>
    <dbReference type="NCBI Taxonomy" id="1592106"/>
    <lineage>
        <taxon>Bacteria</taxon>
        <taxon>Pseudomonadati</taxon>
        <taxon>Acidobacteriota</taxon>
        <taxon>Terriglobia</taxon>
        <taxon>Terriglobales</taxon>
        <taxon>Acidobacteriaceae</taxon>
        <taxon>Terriglobus</taxon>
    </lineage>
</organism>
<evidence type="ECO:0000313" key="3">
    <source>
        <dbReference type="Proteomes" id="UP000321820"/>
    </source>
</evidence>
<dbReference type="Pfam" id="PF13858">
    <property type="entry name" value="DUF4199"/>
    <property type="match status" value="1"/>
</dbReference>
<sequence>MKKVILTFGLIAGAISASLMMVTTIFADRIGFDRGVVVGYATIVLSSLVIFFGVRSYRDNVSDGTVTFGRAFLVGLGIAVISCICYVVVWEVVYYNFMPDFMDKYAAYQVTKLKASGADVVTVQKQLDGIARMKVLYANPLYNAAMTFLEPFPVTLLVTLGSAVILRRSKPRVPQSV</sequence>
<keyword evidence="3" id="KW-1185">Reference proteome</keyword>
<feature type="transmembrane region" description="Helical" evidence="1">
    <location>
        <begin position="37"/>
        <end position="54"/>
    </location>
</feature>
<feature type="transmembrane region" description="Helical" evidence="1">
    <location>
        <begin position="66"/>
        <end position="89"/>
    </location>
</feature>
<dbReference type="Proteomes" id="UP000321820">
    <property type="component" value="Chromosome"/>
</dbReference>
<evidence type="ECO:0000313" key="2">
    <source>
        <dbReference type="EMBL" id="QEE29992.1"/>
    </source>
</evidence>
<proteinExistence type="predicted"/>
<keyword evidence="1" id="KW-1133">Transmembrane helix</keyword>
<accession>A0A5B9ED50</accession>